<feature type="region of interest" description="Disordered" evidence="1">
    <location>
        <begin position="179"/>
        <end position="198"/>
    </location>
</feature>
<dbReference type="EMBL" id="CP002382">
    <property type="protein sequence ID" value="AEP10271.1"/>
    <property type="molecule type" value="Genomic_DNA"/>
</dbReference>
<evidence type="ECO:0000313" key="2">
    <source>
        <dbReference type="EMBL" id="AEP10271.1"/>
    </source>
</evidence>
<feature type="compositionally biased region" description="Basic and acidic residues" evidence="1">
    <location>
        <begin position="188"/>
        <end position="198"/>
    </location>
</feature>
<sequence length="198" mass="21839">MLSDKFKQLLDIQEERLSAIRADCAPFAGTEDAPQKVHQRIVDDIDRIIDLTRAFRAATPTTAQDKQNVLQTYGQSSKISMELSGFIFQNSHCSGAFRHVALQKHGALVHVIAREQVTTCVNMGWALIEDILAASRKRTSETGPIVASANTAADTADIPYTPAPMDQAALDRTSLYSQDGNIYTLRPRNKDKNGPRPE</sequence>
<dbReference type="HOGENOM" id="CLU_1420015_0_0_5"/>
<keyword evidence="3" id="KW-1185">Reference proteome</keyword>
<evidence type="ECO:0000256" key="1">
    <source>
        <dbReference type="SAM" id="MobiDB-lite"/>
    </source>
</evidence>
<proteinExistence type="predicted"/>
<dbReference type="KEGG" id="mai:MICA_1962"/>
<organism evidence="2 3">
    <name type="scientific">Micavibrio aeruginosavorus (strain ARL-13)</name>
    <dbReference type="NCBI Taxonomy" id="856793"/>
    <lineage>
        <taxon>Bacteria</taxon>
        <taxon>Pseudomonadati</taxon>
        <taxon>Bdellovibrionota</taxon>
        <taxon>Bdellovibrionia</taxon>
        <taxon>Bdellovibrionales</taxon>
        <taxon>Pseudobdellovibrionaceae</taxon>
        <taxon>Micavibrio</taxon>
    </lineage>
</organism>
<dbReference type="AlphaFoldDB" id="G2KNM6"/>
<gene>
    <name evidence="2" type="ordered locus">MICA_1962</name>
</gene>
<name>G2KNM6_MICAA</name>
<evidence type="ECO:0000313" key="3">
    <source>
        <dbReference type="Proteomes" id="UP000009286"/>
    </source>
</evidence>
<protein>
    <submittedName>
        <fullName evidence="2">Uncharacterized protein</fullName>
    </submittedName>
</protein>
<dbReference type="Proteomes" id="UP000009286">
    <property type="component" value="Chromosome"/>
</dbReference>
<dbReference type="STRING" id="856793.MICA_1962"/>
<dbReference type="OrthoDB" id="9824773at2"/>
<dbReference type="RefSeq" id="WP_014103494.1">
    <property type="nucleotide sequence ID" value="NC_016026.1"/>
</dbReference>
<reference evidence="2 3" key="1">
    <citation type="journal article" date="2011" name="BMC Genomics">
        <title>Genomic insights into an obligate epibiotic bacterial predator: Micavibrio aeruginosavorus ARL-13.</title>
        <authorList>
            <person name="Wang Z."/>
            <person name="Kadouri D."/>
            <person name="Wu M."/>
        </authorList>
    </citation>
    <scope>NUCLEOTIDE SEQUENCE [LARGE SCALE GENOMIC DNA]</scope>
    <source>
        <strain evidence="2 3">ARL-13</strain>
    </source>
</reference>
<accession>G2KNM6</accession>